<keyword evidence="4" id="KW-0418">Kinase</keyword>
<organism evidence="8 9">
    <name type="scientific">Perkinsus chesapeaki</name>
    <name type="common">Clam parasite</name>
    <name type="synonym">Perkinsus andrewsi</name>
    <dbReference type="NCBI Taxonomy" id="330153"/>
    <lineage>
        <taxon>Eukaryota</taxon>
        <taxon>Sar</taxon>
        <taxon>Alveolata</taxon>
        <taxon>Perkinsozoa</taxon>
        <taxon>Perkinsea</taxon>
        <taxon>Perkinsida</taxon>
        <taxon>Perkinsidae</taxon>
        <taxon>Perkinsus</taxon>
    </lineage>
</organism>
<evidence type="ECO:0000256" key="4">
    <source>
        <dbReference type="ARBA" id="ARBA00022777"/>
    </source>
</evidence>
<dbReference type="SUPFAM" id="SSF56112">
    <property type="entry name" value="Protein kinase-like (PK-like)"/>
    <property type="match status" value="1"/>
</dbReference>
<dbReference type="OrthoDB" id="40902at2759"/>
<dbReference type="SMART" id="SM00220">
    <property type="entry name" value="S_TKc"/>
    <property type="match status" value="1"/>
</dbReference>
<keyword evidence="1" id="KW-0723">Serine/threonine-protein kinase</keyword>
<evidence type="ECO:0000256" key="5">
    <source>
        <dbReference type="ARBA" id="ARBA00022840"/>
    </source>
</evidence>
<feature type="compositionally biased region" description="Basic and acidic residues" evidence="6">
    <location>
        <begin position="11"/>
        <end position="29"/>
    </location>
</feature>
<dbReference type="GO" id="GO:0004674">
    <property type="term" value="F:protein serine/threonine kinase activity"/>
    <property type="evidence" value="ECO:0007669"/>
    <property type="project" value="UniProtKB-KW"/>
</dbReference>
<gene>
    <name evidence="8" type="ORF">FOL47_008307</name>
</gene>
<dbReference type="InterPro" id="IPR000719">
    <property type="entry name" value="Prot_kinase_dom"/>
</dbReference>
<dbReference type="InterPro" id="IPR011009">
    <property type="entry name" value="Kinase-like_dom_sf"/>
</dbReference>
<reference evidence="8 9" key="1">
    <citation type="submission" date="2020-04" db="EMBL/GenBank/DDBJ databases">
        <title>Perkinsus chesapeaki whole genome sequence.</title>
        <authorList>
            <person name="Bogema D.R."/>
        </authorList>
    </citation>
    <scope>NUCLEOTIDE SEQUENCE [LARGE SCALE GENOMIC DNA]</scope>
    <source>
        <strain evidence="8">ATCC PRA-425</strain>
    </source>
</reference>
<dbReference type="GO" id="GO:0005524">
    <property type="term" value="F:ATP binding"/>
    <property type="evidence" value="ECO:0007669"/>
    <property type="project" value="UniProtKB-KW"/>
</dbReference>
<evidence type="ECO:0000256" key="6">
    <source>
        <dbReference type="SAM" id="MobiDB-lite"/>
    </source>
</evidence>
<feature type="region of interest" description="Disordered" evidence="6">
    <location>
        <begin position="469"/>
        <end position="514"/>
    </location>
</feature>
<dbReference type="EMBL" id="JAAPAO010000524">
    <property type="protein sequence ID" value="KAF4657773.1"/>
    <property type="molecule type" value="Genomic_DNA"/>
</dbReference>
<protein>
    <recommendedName>
        <fullName evidence="7">Protein kinase domain-containing protein</fullName>
    </recommendedName>
</protein>
<evidence type="ECO:0000256" key="3">
    <source>
        <dbReference type="ARBA" id="ARBA00022741"/>
    </source>
</evidence>
<name>A0A7J6LF02_PERCH</name>
<evidence type="ECO:0000313" key="8">
    <source>
        <dbReference type="EMBL" id="KAF4657773.1"/>
    </source>
</evidence>
<dbReference type="InterPro" id="IPR050205">
    <property type="entry name" value="CDPK_Ser/Thr_kinases"/>
</dbReference>
<dbReference type="PANTHER" id="PTHR24349">
    <property type="entry name" value="SERINE/THREONINE-PROTEIN KINASE"/>
    <property type="match status" value="1"/>
</dbReference>
<feature type="compositionally biased region" description="Polar residues" evidence="6">
    <location>
        <begin position="474"/>
        <end position="489"/>
    </location>
</feature>
<keyword evidence="9" id="KW-1185">Reference proteome</keyword>
<feature type="region of interest" description="Disordered" evidence="6">
    <location>
        <begin position="1"/>
        <end position="33"/>
    </location>
</feature>
<dbReference type="PROSITE" id="PS50011">
    <property type="entry name" value="PROTEIN_KINASE_DOM"/>
    <property type="match status" value="1"/>
</dbReference>
<accession>A0A7J6LF02</accession>
<keyword evidence="5" id="KW-0067">ATP-binding</keyword>
<keyword evidence="2" id="KW-0808">Transferase</keyword>
<dbReference type="AlphaFoldDB" id="A0A7J6LF02"/>
<dbReference type="Proteomes" id="UP000591131">
    <property type="component" value="Unassembled WGS sequence"/>
</dbReference>
<keyword evidence="3" id="KW-0547">Nucleotide-binding</keyword>
<dbReference type="Gene3D" id="1.10.510.10">
    <property type="entry name" value="Transferase(Phosphotransferase) domain 1"/>
    <property type="match status" value="2"/>
</dbReference>
<evidence type="ECO:0000256" key="2">
    <source>
        <dbReference type="ARBA" id="ARBA00022679"/>
    </source>
</evidence>
<sequence length="545" mass="61720">MNEKSTSMLETMRKQQEDDRRQKIQERRQMQSPRSLSFFAQFCMTRPKGDPRYDEIERHWDKYFVVIPVGKTISDYIEIGDRVGTGSFGSVYKCARREEEPSTGEKERQERQEDLKNKRQGSFWSCTGGESTSCDAYEFDISRQERPLCVKVIEKSSGNTLRARFGSKLLIAALAANHPNITRYIQFLEDARRMYIVMEFYTGPDLFDYIIDNRPVSEEKAAFILEQIARATNFLHTEGGMHRDLKPENFMFQDDAPGAALKLVDFGSATSRNPYDPRTPMPMGSDLERRIMAAEKEKKLMGNESTSIAFPENSSSSSHTARRIGTGISSVGSVDSTQPRRSMSVVGTTGYCGPEVFTGSYDEKCDIFSAGVILFVMLTGEMPFECKNVEQYKASLEKAGRFGLDKILCEYRGDRCASMSKEAKDLVFKMLEIDPRKRLSARGVLEHPFIKKYREKRENEQNEIHPLIEDAPGSASSTACPNARRSSSFGGDRANSLHASDVAPVRNEGPTFQSRRPDQWYLGGFFSNIFKKLDSGKKTIKNDGK</sequence>
<evidence type="ECO:0000259" key="7">
    <source>
        <dbReference type="PROSITE" id="PS50011"/>
    </source>
</evidence>
<feature type="region of interest" description="Disordered" evidence="6">
    <location>
        <begin position="96"/>
        <end position="116"/>
    </location>
</feature>
<dbReference type="Pfam" id="PF00069">
    <property type="entry name" value="Pkinase"/>
    <property type="match status" value="2"/>
</dbReference>
<evidence type="ECO:0000256" key="1">
    <source>
        <dbReference type="ARBA" id="ARBA00022527"/>
    </source>
</evidence>
<comment type="caution">
    <text evidence="8">The sequence shown here is derived from an EMBL/GenBank/DDBJ whole genome shotgun (WGS) entry which is preliminary data.</text>
</comment>
<proteinExistence type="predicted"/>
<feature type="domain" description="Protein kinase" evidence="7">
    <location>
        <begin position="77"/>
        <end position="450"/>
    </location>
</feature>
<evidence type="ECO:0000313" key="9">
    <source>
        <dbReference type="Proteomes" id="UP000591131"/>
    </source>
</evidence>